<evidence type="ECO:0000256" key="2">
    <source>
        <dbReference type="SAM" id="MobiDB-lite"/>
    </source>
</evidence>
<name>A0ABU0N2J1_9FIRM</name>
<feature type="region of interest" description="Disordered" evidence="2">
    <location>
        <begin position="303"/>
        <end position="324"/>
    </location>
</feature>
<dbReference type="InterPro" id="IPR006343">
    <property type="entry name" value="DnaB/C_C"/>
</dbReference>
<dbReference type="PANTHER" id="PTHR37293:SF5">
    <property type="entry name" value="DNA REPLICATION PROTEIN"/>
    <property type="match status" value="1"/>
</dbReference>
<dbReference type="SUPFAM" id="SSF158499">
    <property type="entry name" value="DnaD domain-like"/>
    <property type="match status" value="2"/>
</dbReference>
<dbReference type="InterPro" id="IPR053162">
    <property type="entry name" value="DnaD"/>
</dbReference>
<dbReference type="EMBL" id="JAUSWG010000009">
    <property type="protein sequence ID" value="MDQ0557184.1"/>
    <property type="molecule type" value="Genomic_DNA"/>
</dbReference>
<evidence type="ECO:0000313" key="4">
    <source>
        <dbReference type="EMBL" id="MDQ0557184.1"/>
    </source>
</evidence>
<protein>
    <submittedName>
        <fullName evidence="4">DnaD/phage-associated family protein</fullName>
    </submittedName>
</protein>
<comment type="similarity">
    <text evidence="1">Belongs to the DnaB/DnaD family.</text>
</comment>
<dbReference type="Gene3D" id="1.10.10.630">
    <property type="entry name" value="DnaD domain-like"/>
    <property type="match status" value="2"/>
</dbReference>
<evidence type="ECO:0000313" key="5">
    <source>
        <dbReference type="Proteomes" id="UP001232584"/>
    </source>
</evidence>
<comment type="caution">
    <text evidence="4">The sequence shown here is derived from an EMBL/GenBank/DDBJ whole genome shotgun (WGS) entry which is preliminary data.</text>
</comment>
<dbReference type="PIRSF" id="PIRSF033722">
    <property type="entry name" value="DnaD_CA_C3587_prd"/>
    <property type="match status" value="1"/>
</dbReference>
<keyword evidence="5" id="KW-1185">Reference proteome</keyword>
<dbReference type="NCBIfam" id="TIGR01446">
    <property type="entry name" value="DnaD_dom"/>
    <property type="match status" value="1"/>
</dbReference>
<feature type="compositionally biased region" description="Low complexity" evidence="2">
    <location>
        <begin position="307"/>
        <end position="318"/>
    </location>
</feature>
<organism evidence="4 5">
    <name type="scientific">Paraclostridium ghonii</name>
    <dbReference type="NCBI Taxonomy" id="29358"/>
    <lineage>
        <taxon>Bacteria</taxon>
        <taxon>Bacillati</taxon>
        <taxon>Bacillota</taxon>
        <taxon>Clostridia</taxon>
        <taxon>Peptostreptococcales</taxon>
        <taxon>Peptostreptococcaceae</taxon>
        <taxon>Paraclostridium</taxon>
    </lineage>
</organism>
<dbReference type="Pfam" id="PF07261">
    <property type="entry name" value="DnaB_2"/>
    <property type="match status" value="2"/>
</dbReference>
<evidence type="ECO:0000256" key="1">
    <source>
        <dbReference type="ARBA" id="ARBA00093462"/>
    </source>
</evidence>
<evidence type="ECO:0000259" key="3">
    <source>
        <dbReference type="Pfam" id="PF07261"/>
    </source>
</evidence>
<feature type="domain" description="DnaB/C C-terminal" evidence="3">
    <location>
        <begin position="226"/>
        <end position="294"/>
    </location>
</feature>
<proteinExistence type="inferred from homology"/>
<dbReference type="PANTHER" id="PTHR37293">
    <property type="entry name" value="PHAGE REPLICATION PROTEIN-RELATED"/>
    <property type="match status" value="1"/>
</dbReference>
<accession>A0ABU0N2J1</accession>
<feature type="domain" description="DnaB/C C-terminal" evidence="3">
    <location>
        <begin position="136"/>
        <end position="209"/>
    </location>
</feature>
<dbReference type="InterPro" id="IPR017019">
    <property type="entry name" value="DNA_replication_prd_bac"/>
</dbReference>
<reference evidence="4 5" key="1">
    <citation type="submission" date="2023-07" db="EMBL/GenBank/DDBJ databases">
        <title>Genomic Encyclopedia of Type Strains, Phase IV (KMG-IV): sequencing the most valuable type-strain genomes for metagenomic binning, comparative biology and taxonomic classification.</title>
        <authorList>
            <person name="Goeker M."/>
        </authorList>
    </citation>
    <scope>NUCLEOTIDE SEQUENCE [LARGE SCALE GENOMIC DNA]</scope>
    <source>
        <strain evidence="4 5">DSM 15049</strain>
    </source>
</reference>
<dbReference type="RefSeq" id="WP_307507911.1">
    <property type="nucleotide sequence ID" value="NZ_BAAACE010000012.1"/>
</dbReference>
<gene>
    <name evidence="4" type="ORF">QOZ92_002302</name>
</gene>
<dbReference type="Proteomes" id="UP001232584">
    <property type="component" value="Unassembled WGS sequence"/>
</dbReference>
<dbReference type="InterPro" id="IPR034829">
    <property type="entry name" value="DnaD-like_sf"/>
</dbReference>
<sequence>MFFKEVNEIDLGQTTIDNIFIDIFMPMANGLYVQVYLLGYRYACDETSNPKFNNNSIAKNLNVPLSDVLAAWDFWEDKKLIKKHKNDGLDDFSFSIEFLDLKKIYIDNILNPNHSIKSDINSIVSAGENPQIRKMFNSINQVIGRHLQPNEKLTILEMMDKYNMSTDMILCAYEHVKDQTGVAKPVSYVEGVIRNWYDASIYTIEEVENSFAQRSKKFMMYKTVFNELGFSRQATKAEKEVMDIWFDKYKFDIELVLEACSKSKNVSNPSISYINGIIRSWNDKDIKTLEDLKTSEEEFKRKKLDVSKSNTNTSNASSPKDYNKTKFHNFEETFTNYSSEELDKIIEENQRRKYK</sequence>